<dbReference type="InterPro" id="IPR006037">
    <property type="entry name" value="RCK_C"/>
</dbReference>
<protein>
    <submittedName>
        <fullName evidence="3">Ktr system potassium uptake protein KtrA</fullName>
    </submittedName>
</protein>
<dbReference type="PROSITE" id="PS51202">
    <property type="entry name" value="RCK_C"/>
    <property type="match status" value="1"/>
</dbReference>
<proteinExistence type="predicted"/>
<sequence length="219" mass="23870">MKKQFGVIGLGKFGTAVALSLESLGYPVLAIDNDESVIDSIKDKVSFAEIVDATNPEALEETGIKNCDTVIIAVGDVESSVLIALILEELGIHHIIAKANSHIHGRVLRKIGVKEVVFPEEDMGVRIANRITSANILDYIEITPEVDLLEYKVIHKDLIGKTLAELALRNKFGVTVIAIRRGEDVIVSPGAQEKLLDGDVIFIIGRTEDLVAFKEAFEK</sequence>
<dbReference type="Pfam" id="PF02080">
    <property type="entry name" value="TrkA_C"/>
    <property type="match status" value="1"/>
</dbReference>
<dbReference type="SUPFAM" id="SSF51735">
    <property type="entry name" value="NAD(P)-binding Rossmann-fold domains"/>
    <property type="match status" value="1"/>
</dbReference>
<dbReference type="Gene3D" id="3.40.50.720">
    <property type="entry name" value="NAD(P)-binding Rossmann-like Domain"/>
    <property type="match status" value="1"/>
</dbReference>
<dbReference type="AlphaFoldDB" id="A0A7U6JEI9"/>
<dbReference type="KEGG" id="cex:CSE_03820"/>
<dbReference type="GO" id="GO:0006813">
    <property type="term" value="P:potassium ion transport"/>
    <property type="evidence" value="ECO:0007669"/>
    <property type="project" value="InterPro"/>
</dbReference>
<dbReference type="InterPro" id="IPR036721">
    <property type="entry name" value="RCK_C_sf"/>
</dbReference>
<feature type="domain" description="RCK N-terminal" evidence="1">
    <location>
        <begin position="2"/>
        <end position="118"/>
    </location>
</feature>
<gene>
    <name evidence="3" type="primary">ktrA</name>
    <name evidence="3" type="ordered locus">CSE_03820</name>
</gene>
<dbReference type="GO" id="GO:0008324">
    <property type="term" value="F:monoatomic cation transmembrane transporter activity"/>
    <property type="evidence" value="ECO:0007669"/>
    <property type="project" value="InterPro"/>
</dbReference>
<dbReference type="PROSITE" id="PS51201">
    <property type="entry name" value="RCK_N"/>
    <property type="match status" value="1"/>
</dbReference>
<dbReference type="InterPro" id="IPR036291">
    <property type="entry name" value="NAD(P)-bd_dom_sf"/>
</dbReference>
<evidence type="ECO:0000259" key="2">
    <source>
        <dbReference type="PROSITE" id="PS51202"/>
    </source>
</evidence>
<evidence type="ECO:0000259" key="1">
    <source>
        <dbReference type="PROSITE" id="PS51201"/>
    </source>
</evidence>
<keyword evidence="4" id="KW-1185">Reference proteome</keyword>
<feature type="domain" description="RCK C-terminal" evidence="2">
    <location>
        <begin position="134"/>
        <end position="219"/>
    </location>
</feature>
<dbReference type="InterPro" id="IPR050721">
    <property type="entry name" value="Trk_Ktr_HKT_K-transport"/>
</dbReference>
<dbReference type="Proteomes" id="UP000004793">
    <property type="component" value="Chromosome"/>
</dbReference>
<dbReference type="PANTHER" id="PTHR43833">
    <property type="entry name" value="POTASSIUM CHANNEL PROTEIN 2-RELATED-RELATED"/>
    <property type="match status" value="1"/>
</dbReference>
<reference evidence="3 4" key="1">
    <citation type="submission" date="2011-01" db="EMBL/GenBank/DDBJ databases">
        <title>Whole genome sequence of Caldisericum exile AZM16c01.</title>
        <authorList>
            <person name="Narita-Yamada S."/>
            <person name="Kawakoshi A."/>
            <person name="Nakamura S."/>
            <person name="Sasagawa M."/>
            <person name="Fukada J."/>
            <person name="Sekine M."/>
            <person name="Kato Y."/>
            <person name="Fukai R."/>
            <person name="Sasaki K."/>
            <person name="Hanamaki A."/>
            <person name="Narita H."/>
            <person name="Konno Y."/>
            <person name="Mori K."/>
            <person name="Yamazaki S."/>
            <person name="Suzuki K."/>
            <person name="Fujita N."/>
        </authorList>
    </citation>
    <scope>NUCLEOTIDE SEQUENCE [LARGE SCALE GENOMIC DNA]</scope>
    <source>
        <strain evidence="4">DSM 21853 / NBRC 104410 / AZM16c01</strain>
    </source>
</reference>
<dbReference type="Pfam" id="PF02254">
    <property type="entry name" value="TrkA_N"/>
    <property type="match status" value="1"/>
</dbReference>
<dbReference type="SUPFAM" id="SSF116726">
    <property type="entry name" value="TrkA C-terminal domain-like"/>
    <property type="match status" value="1"/>
</dbReference>
<evidence type="ECO:0000313" key="4">
    <source>
        <dbReference type="Proteomes" id="UP000004793"/>
    </source>
</evidence>
<name>A0A7U6JEI9_CALEA</name>
<evidence type="ECO:0000313" key="3">
    <source>
        <dbReference type="EMBL" id="BAL80508.1"/>
    </source>
</evidence>
<dbReference type="Gene3D" id="3.30.70.1450">
    <property type="entry name" value="Regulator of K+ conductance, C-terminal domain"/>
    <property type="match status" value="1"/>
</dbReference>
<dbReference type="InterPro" id="IPR003148">
    <property type="entry name" value="RCK_N"/>
</dbReference>
<dbReference type="EMBL" id="AP012051">
    <property type="protein sequence ID" value="BAL80508.1"/>
    <property type="molecule type" value="Genomic_DNA"/>
</dbReference>
<accession>A0A7U6JEI9</accession>
<dbReference type="RefSeq" id="WP_014452914.1">
    <property type="nucleotide sequence ID" value="NC_017096.1"/>
</dbReference>
<dbReference type="PANTHER" id="PTHR43833:SF7">
    <property type="entry name" value="KTR SYSTEM POTASSIUM UPTAKE PROTEIN C"/>
    <property type="match status" value="1"/>
</dbReference>
<organism evidence="3 4">
    <name type="scientific">Caldisericum exile (strain DSM 21853 / NBRC 104410 / AZM16c01)</name>
    <dbReference type="NCBI Taxonomy" id="511051"/>
    <lineage>
        <taxon>Bacteria</taxon>
        <taxon>Pseudomonadati</taxon>
        <taxon>Caldisericota/Cryosericota group</taxon>
        <taxon>Caldisericota</taxon>
        <taxon>Caldisericia</taxon>
        <taxon>Caldisericales</taxon>
        <taxon>Caldisericaceae</taxon>
        <taxon>Caldisericum</taxon>
    </lineage>
</organism>